<dbReference type="InterPro" id="IPR001867">
    <property type="entry name" value="OmpR/PhoB-type_DNA-bd"/>
</dbReference>
<dbReference type="EMBL" id="JAGPYQ010000001">
    <property type="protein sequence ID" value="MBQ0850476.1"/>
    <property type="molecule type" value="Genomic_DNA"/>
</dbReference>
<name>A0A940Y0A2_9ACTN</name>
<keyword evidence="3" id="KW-0805">Transcription regulation</keyword>
<dbReference type="GO" id="GO:0043531">
    <property type="term" value="F:ADP binding"/>
    <property type="evidence" value="ECO:0007669"/>
    <property type="project" value="InterPro"/>
</dbReference>
<dbReference type="InterPro" id="IPR027417">
    <property type="entry name" value="P-loop_NTPase"/>
</dbReference>
<dbReference type="PANTHER" id="PTHR35807:SF1">
    <property type="entry name" value="TRANSCRIPTIONAL REGULATOR REDD"/>
    <property type="match status" value="1"/>
</dbReference>
<comment type="caution">
    <text evidence="8">The sequence shown here is derived from an EMBL/GenBank/DDBJ whole genome shotgun (WGS) entry which is preliminary data.</text>
</comment>
<dbReference type="Gene3D" id="1.10.10.10">
    <property type="entry name" value="Winged helix-like DNA-binding domain superfamily/Winged helix DNA-binding domain"/>
    <property type="match status" value="1"/>
</dbReference>
<dbReference type="GO" id="GO:0006355">
    <property type="term" value="P:regulation of DNA-templated transcription"/>
    <property type="evidence" value="ECO:0007669"/>
    <property type="project" value="InterPro"/>
</dbReference>
<dbReference type="SMART" id="SM00862">
    <property type="entry name" value="Trans_reg_C"/>
    <property type="match status" value="1"/>
</dbReference>
<dbReference type="SUPFAM" id="SSF52540">
    <property type="entry name" value="P-loop containing nucleoside triphosphate hydrolases"/>
    <property type="match status" value="1"/>
</dbReference>
<dbReference type="InterPro" id="IPR036388">
    <property type="entry name" value="WH-like_DNA-bd_sf"/>
</dbReference>
<gene>
    <name evidence="8" type="ORF">J8N05_20065</name>
</gene>
<dbReference type="InterPro" id="IPR016032">
    <property type="entry name" value="Sig_transdc_resp-reg_C-effctor"/>
</dbReference>
<dbReference type="Pfam" id="PF00931">
    <property type="entry name" value="NB-ARC"/>
    <property type="match status" value="1"/>
</dbReference>
<feature type="domain" description="Bacterial transcriptional activator" evidence="7">
    <location>
        <begin position="95"/>
        <end position="239"/>
    </location>
</feature>
<keyword evidence="2" id="KW-0902">Two-component regulatory system</keyword>
<dbReference type="RefSeq" id="WP_210884676.1">
    <property type="nucleotide sequence ID" value="NZ_JAGPYQ010000001.1"/>
</dbReference>
<dbReference type="InterPro" id="IPR002182">
    <property type="entry name" value="NB-ARC"/>
</dbReference>
<proteinExistence type="inferred from homology"/>
<keyword evidence="4" id="KW-0238">DNA-binding</keyword>
<dbReference type="Gene3D" id="1.25.40.10">
    <property type="entry name" value="Tetratricopeptide repeat domain"/>
    <property type="match status" value="1"/>
</dbReference>
<dbReference type="InterPro" id="IPR051677">
    <property type="entry name" value="AfsR-DnrI-RedD_regulator"/>
</dbReference>
<dbReference type="InterPro" id="IPR005158">
    <property type="entry name" value="BTAD"/>
</dbReference>
<evidence type="ECO:0000313" key="9">
    <source>
        <dbReference type="Proteomes" id="UP000677413"/>
    </source>
</evidence>
<dbReference type="PRINTS" id="PR00364">
    <property type="entry name" value="DISEASERSIST"/>
</dbReference>
<dbReference type="GO" id="GO:0003677">
    <property type="term" value="F:DNA binding"/>
    <property type="evidence" value="ECO:0007669"/>
    <property type="project" value="UniProtKB-KW"/>
</dbReference>
<evidence type="ECO:0000256" key="1">
    <source>
        <dbReference type="ARBA" id="ARBA00005820"/>
    </source>
</evidence>
<evidence type="ECO:0000256" key="4">
    <source>
        <dbReference type="ARBA" id="ARBA00023125"/>
    </source>
</evidence>
<dbReference type="SUPFAM" id="SSF46894">
    <property type="entry name" value="C-terminal effector domain of the bipartite response regulators"/>
    <property type="match status" value="1"/>
</dbReference>
<evidence type="ECO:0000259" key="7">
    <source>
        <dbReference type="SMART" id="SM01043"/>
    </source>
</evidence>
<dbReference type="SUPFAM" id="SSF48452">
    <property type="entry name" value="TPR-like"/>
    <property type="match status" value="1"/>
</dbReference>
<dbReference type="Pfam" id="PF03704">
    <property type="entry name" value="BTAD"/>
    <property type="match status" value="1"/>
</dbReference>
<dbReference type="Gene3D" id="3.40.50.300">
    <property type="entry name" value="P-loop containing nucleotide triphosphate hydrolases"/>
    <property type="match status" value="1"/>
</dbReference>
<comment type="similarity">
    <text evidence="1">Belongs to the AfsR/DnrI/RedD regulatory family.</text>
</comment>
<organism evidence="8 9">
    <name type="scientific">Streptomyces liliiviolaceus</name>
    <dbReference type="NCBI Taxonomy" id="2823109"/>
    <lineage>
        <taxon>Bacteria</taxon>
        <taxon>Bacillati</taxon>
        <taxon>Actinomycetota</taxon>
        <taxon>Actinomycetes</taxon>
        <taxon>Kitasatosporales</taxon>
        <taxon>Streptomycetaceae</taxon>
        <taxon>Streptomyces</taxon>
    </lineage>
</organism>
<evidence type="ECO:0000256" key="2">
    <source>
        <dbReference type="ARBA" id="ARBA00023012"/>
    </source>
</evidence>
<dbReference type="PANTHER" id="PTHR35807">
    <property type="entry name" value="TRANSCRIPTIONAL REGULATOR REDD-RELATED"/>
    <property type="match status" value="1"/>
</dbReference>
<evidence type="ECO:0000259" key="6">
    <source>
        <dbReference type="SMART" id="SM00862"/>
    </source>
</evidence>
<dbReference type="CDD" id="cd15831">
    <property type="entry name" value="BTAD"/>
    <property type="match status" value="1"/>
</dbReference>
<keyword evidence="5" id="KW-0804">Transcription</keyword>
<evidence type="ECO:0000256" key="5">
    <source>
        <dbReference type="ARBA" id="ARBA00023163"/>
    </source>
</evidence>
<reference evidence="8 9" key="1">
    <citation type="submission" date="2021-04" db="EMBL/GenBank/DDBJ databases">
        <authorList>
            <person name="Tang X."/>
            <person name="Zhou X."/>
            <person name="Chen X."/>
            <person name="Cernava T."/>
            <person name="Zhang C."/>
        </authorList>
    </citation>
    <scope>NUCLEOTIDE SEQUENCE [LARGE SCALE GENOMIC DNA]</scope>
    <source>
        <strain evidence="8 9">BH-SS-21</strain>
    </source>
</reference>
<accession>A0A940Y0A2</accession>
<protein>
    <submittedName>
        <fullName evidence="8">Winged helix-turn-helix domain-containing protein</fullName>
    </submittedName>
</protein>
<evidence type="ECO:0000313" key="8">
    <source>
        <dbReference type="EMBL" id="MBQ0850476.1"/>
    </source>
</evidence>
<dbReference type="InterPro" id="IPR011990">
    <property type="entry name" value="TPR-like_helical_dom_sf"/>
</dbReference>
<evidence type="ECO:0000256" key="3">
    <source>
        <dbReference type="ARBA" id="ARBA00023015"/>
    </source>
</evidence>
<keyword evidence="9" id="KW-1185">Reference proteome</keyword>
<dbReference type="AlphaFoldDB" id="A0A940Y0A2"/>
<dbReference type="GO" id="GO:0000160">
    <property type="term" value="P:phosphorelay signal transduction system"/>
    <property type="evidence" value="ECO:0007669"/>
    <property type="project" value="UniProtKB-KW"/>
</dbReference>
<sequence>MEIRILGPVEVATKGKFVPLGGSKPKTILATLILADGKAIANTEITEALWGSAPPATRQAQIHTYVSRLRKALDPHARIVRRAASYLLTTDSVKVDYKEFIRLADKGREKLLKGRYAEASGFYSQALAQWRGPALDGVTQNLSDLELPRIDELRTAAIEEKAEADLGLGRHGQLVAELTSLVEAFPVRERLRALLMTALYRSGRQADALDVYHAGRTTLAETLGVDPSASLKAVFHSILNGDPALDLPHARLEAVPRRHVDVPSMLPPSIADFTGRETQMRELSERLRPTSTPQPLVISGMAGAGKSVLAVRLAHEKADSFPDGQLYARLSCGEHSPRKVHDVLGEFIRAVDPEETVPESAVERAWLYRSILSNRKILILLDDMLDEKQIEMLLPGVGESRVIVTGQGYLDTLVGAHVTQIREFEHGEAVALVRRIVGDKRVNREPGAVDALVELCDCLPLAVRTAATRLAGKPHWSIAHLVQRMTDTSRNRLDELRLANLDVRESLFRSFNRLPHDMRGMLGRLTLLSSSRIVTESTANILDTTEVIAEDFLEFLVEQNLLRSRGTDDRGNMIYSSSSLVMMAAAEFSERLVS</sequence>
<dbReference type="SMART" id="SM01043">
    <property type="entry name" value="BTAD"/>
    <property type="match status" value="1"/>
</dbReference>
<dbReference type="Pfam" id="PF00486">
    <property type="entry name" value="Trans_reg_C"/>
    <property type="match status" value="1"/>
</dbReference>
<feature type="domain" description="OmpR/PhoB-type" evidence="6">
    <location>
        <begin position="15"/>
        <end position="88"/>
    </location>
</feature>
<dbReference type="Proteomes" id="UP000677413">
    <property type="component" value="Unassembled WGS sequence"/>
</dbReference>